<dbReference type="InterPro" id="IPR036188">
    <property type="entry name" value="FAD/NAD-bd_sf"/>
</dbReference>
<proteinExistence type="predicted"/>
<dbReference type="PANTHER" id="PTHR38688:SF1">
    <property type="entry name" value="FAD_NAD(P)-BINDING DOMAIN-CONTAINING PROTEIN"/>
    <property type="match status" value="1"/>
</dbReference>
<feature type="domain" description="FAD-dependent urate hydroxylase HpyO/Asp monooxygenase CreE-like FAD/NAD(P)-binding" evidence="1">
    <location>
        <begin position="35"/>
        <end position="202"/>
    </location>
</feature>
<evidence type="ECO:0000259" key="1">
    <source>
        <dbReference type="Pfam" id="PF13454"/>
    </source>
</evidence>
<name>A0AAN9V9G2_9PEZI</name>
<dbReference type="InterPro" id="IPR038732">
    <property type="entry name" value="HpyO/CreE_NAD-binding"/>
</dbReference>
<dbReference type="InterPro" id="IPR053275">
    <property type="entry name" value="Agnestin_monoxygenase"/>
</dbReference>
<dbReference type="EMBL" id="JAKJXP020000004">
    <property type="protein sequence ID" value="KAK7756974.1"/>
    <property type="molecule type" value="Genomic_DNA"/>
</dbReference>
<dbReference type="Gene3D" id="3.50.50.60">
    <property type="entry name" value="FAD/NAD(P)-binding domain"/>
    <property type="match status" value="1"/>
</dbReference>
<evidence type="ECO:0000313" key="3">
    <source>
        <dbReference type="Proteomes" id="UP001320420"/>
    </source>
</evidence>
<dbReference type="PANTHER" id="PTHR38688">
    <property type="entry name" value="PYR_REDOX_2 DOMAIN-CONTAINING PROTEIN"/>
    <property type="match status" value="1"/>
</dbReference>
<dbReference type="AlphaFoldDB" id="A0AAN9V9G2"/>
<organism evidence="2 3">
    <name type="scientific">Diatrype stigma</name>
    <dbReference type="NCBI Taxonomy" id="117547"/>
    <lineage>
        <taxon>Eukaryota</taxon>
        <taxon>Fungi</taxon>
        <taxon>Dikarya</taxon>
        <taxon>Ascomycota</taxon>
        <taxon>Pezizomycotina</taxon>
        <taxon>Sordariomycetes</taxon>
        <taxon>Xylariomycetidae</taxon>
        <taxon>Xylariales</taxon>
        <taxon>Diatrypaceae</taxon>
        <taxon>Diatrype</taxon>
    </lineage>
</organism>
<sequence length="474" mass="51447">MTAPILLPLLHERRTATSKTKKTTTTAMTTPLSAVVVGAGPGGITVLGNLLEHLPRTTTAVASAAAAAATATTQKKLLWVDPQFRGGRINARYREVPSNTKVELFNKFAHEVSAFRDVIERSPKPNAVTALEGLPQDKGCPLSYAADLCLMLTEGLRKHPDVETRQSQVTAATLDKRTNIWDVKLKDGEPVLASRLILCTGSSPISKPLPILERLRLASLQEIHLDTALAPSVLARTLDPSAASPSPTVAVVGASHSAILVLMNLVELARTSHPRLRIKWFTRNRLRYAEYMDGWILRDNTGLKGQAAEWARQNLDFDDGNSDDGGDAAFAERSPVRDLVTRVWTAGGREDQAYRAELPGCTHIVQAVGYENHPLPQLHVIGPHDGAAKPLDVEFDHETGRFFERSSRPGSASTAAAAGAVAAAKEKREYVPGIFGAGIAFPERVVDPHGNVEYAVGFWKFMRYVSRVAPGWLD</sequence>
<accession>A0AAN9V9G2</accession>
<dbReference type="Proteomes" id="UP001320420">
    <property type="component" value="Unassembled WGS sequence"/>
</dbReference>
<evidence type="ECO:0000313" key="2">
    <source>
        <dbReference type="EMBL" id="KAK7756974.1"/>
    </source>
</evidence>
<dbReference type="SUPFAM" id="SSF51905">
    <property type="entry name" value="FAD/NAD(P)-binding domain"/>
    <property type="match status" value="1"/>
</dbReference>
<reference evidence="2 3" key="1">
    <citation type="submission" date="2024-02" db="EMBL/GenBank/DDBJ databases">
        <title>De novo assembly and annotation of 12 fungi associated with fruit tree decline syndrome in Ontario, Canada.</title>
        <authorList>
            <person name="Sulman M."/>
            <person name="Ellouze W."/>
            <person name="Ilyukhin E."/>
        </authorList>
    </citation>
    <scope>NUCLEOTIDE SEQUENCE [LARGE SCALE GENOMIC DNA]</scope>
    <source>
        <strain evidence="2 3">M11/M66-122</strain>
    </source>
</reference>
<keyword evidence="3" id="KW-1185">Reference proteome</keyword>
<protein>
    <recommendedName>
        <fullName evidence="1">FAD-dependent urate hydroxylase HpyO/Asp monooxygenase CreE-like FAD/NAD(P)-binding domain-containing protein</fullName>
    </recommendedName>
</protein>
<dbReference type="PRINTS" id="PR00368">
    <property type="entry name" value="FADPNR"/>
</dbReference>
<gene>
    <name evidence="2" type="ORF">SLS62_000990</name>
</gene>
<comment type="caution">
    <text evidence="2">The sequence shown here is derived from an EMBL/GenBank/DDBJ whole genome shotgun (WGS) entry which is preliminary data.</text>
</comment>
<dbReference type="Pfam" id="PF13454">
    <property type="entry name" value="NAD_binding_9"/>
    <property type="match status" value="1"/>
</dbReference>